<dbReference type="AlphaFoldDB" id="A0A5D2XTP1"/>
<evidence type="ECO:0000313" key="1">
    <source>
        <dbReference type="EMBL" id="TYJ17132.1"/>
    </source>
</evidence>
<organism evidence="1 2">
    <name type="scientific">Gossypium mustelinum</name>
    <name type="common">Cotton</name>
    <name type="synonym">Gossypium caicoense</name>
    <dbReference type="NCBI Taxonomy" id="34275"/>
    <lineage>
        <taxon>Eukaryota</taxon>
        <taxon>Viridiplantae</taxon>
        <taxon>Streptophyta</taxon>
        <taxon>Embryophyta</taxon>
        <taxon>Tracheophyta</taxon>
        <taxon>Spermatophyta</taxon>
        <taxon>Magnoliopsida</taxon>
        <taxon>eudicotyledons</taxon>
        <taxon>Gunneridae</taxon>
        <taxon>Pentapetalae</taxon>
        <taxon>rosids</taxon>
        <taxon>malvids</taxon>
        <taxon>Malvales</taxon>
        <taxon>Malvaceae</taxon>
        <taxon>Malvoideae</taxon>
        <taxon>Gossypium</taxon>
    </lineage>
</organism>
<sequence>MDSWMFEYQPYLTEGEQNNRYKASWSDDVALGVGRTEAWGAGGRTWVVCCGARER</sequence>
<reference evidence="1 2" key="1">
    <citation type="submission" date="2019-07" db="EMBL/GenBank/DDBJ databases">
        <title>WGS assembly of Gossypium mustelinum.</title>
        <authorList>
            <person name="Chen Z.J."/>
            <person name="Sreedasyam A."/>
            <person name="Ando A."/>
            <person name="Song Q."/>
            <person name="De L."/>
            <person name="Hulse-Kemp A."/>
            <person name="Ding M."/>
            <person name="Ye W."/>
            <person name="Kirkbride R."/>
            <person name="Jenkins J."/>
            <person name="Plott C."/>
            <person name="Lovell J."/>
            <person name="Lin Y.-M."/>
            <person name="Vaughn R."/>
            <person name="Liu B."/>
            <person name="Li W."/>
            <person name="Simpson S."/>
            <person name="Scheffler B."/>
            <person name="Saski C."/>
            <person name="Grover C."/>
            <person name="Hu G."/>
            <person name="Conover J."/>
            <person name="Carlson J."/>
            <person name="Shu S."/>
            <person name="Boston L."/>
            <person name="Williams M."/>
            <person name="Peterson D."/>
            <person name="Mcgee K."/>
            <person name="Jones D."/>
            <person name="Wendel J."/>
            <person name="Stelly D."/>
            <person name="Grimwood J."/>
            <person name="Schmutz J."/>
        </authorList>
    </citation>
    <scope>NUCLEOTIDE SEQUENCE [LARGE SCALE GENOMIC DNA]</scope>
    <source>
        <strain evidence="1">1408120.09</strain>
    </source>
</reference>
<accession>A0A5D2XTP1</accession>
<proteinExistence type="predicted"/>
<evidence type="ECO:0000313" key="2">
    <source>
        <dbReference type="Proteomes" id="UP000323597"/>
    </source>
</evidence>
<gene>
    <name evidence="1" type="ORF">E1A91_A09G030500v1</name>
</gene>
<protein>
    <submittedName>
        <fullName evidence="1">Uncharacterized protein</fullName>
    </submittedName>
</protein>
<name>A0A5D2XTP1_GOSMU</name>
<keyword evidence="2" id="KW-1185">Reference proteome</keyword>
<dbReference type="Proteomes" id="UP000323597">
    <property type="component" value="Chromosome A09"/>
</dbReference>
<dbReference type="EMBL" id="CM017644">
    <property type="protein sequence ID" value="TYJ17132.1"/>
    <property type="molecule type" value="Genomic_DNA"/>
</dbReference>